<dbReference type="GO" id="GO:0003677">
    <property type="term" value="F:DNA binding"/>
    <property type="evidence" value="ECO:0007669"/>
    <property type="project" value="InterPro"/>
</dbReference>
<evidence type="ECO:0000259" key="2">
    <source>
        <dbReference type="PROSITE" id="PS50930"/>
    </source>
</evidence>
<keyword evidence="4" id="KW-1185">Reference proteome</keyword>
<reference evidence="3 4" key="1">
    <citation type="submission" date="2015-03" db="EMBL/GenBank/DDBJ databases">
        <title>Genome sequence of Tenacibaculum sp. S2-2, isolated from intestinal microbiota of sea cucumber, Apostichopus japonicas.</title>
        <authorList>
            <person name="Shao Z."/>
            <person name="Wang L."/>
            <person name="Li X."/>
        </authorList>
    </citation>
    <scope>NUCLEOTIDE SEQUENCE [LARGE SCALE GENOMIC DNA]</scope>
    <source>
        <strain evidence="3 4">S2-2</strain>
    </source>
</reference>
<sequence>MKIRQFLNLPFQFFTIAREKWMYAISCTLFFMAFFMVYQPYGIYDKVKADGHTLSEFLMVLVLFSSIIFLVLTFSQFILRKQFLTRNYTVKQFFLWFLIDILLIVFLRIVVDLIFFEDDIISLENLFEEILRPIFRTALILSIVLLYPVLGMLVYSFFKQMLQEKKELEKDLNVITNHYKIASGNEELVQFLDEKNDCKLTVPMNTICVIESQNQYVSVRYIKNEKLVEQNIRTRFSKILKELDHFPSIIKCHRSYAVNLLNIEGLRYMNQKPNLILGTEKSIKIPVSKTFLKDIKIKLSLY</sequence>
<keyword evidence="1" id="KW-0472">Membrane</keyword>
<evidence type="ECO:0000313" key="4">
    <source>
        <dbReference type="Proteomes" id="UP000194221"/>
    </source>
</evidence>
<dbReference type="InterPro" id="IPR007492">
    <property type="entry name" value="LytTR_DNA-bd_dom"/>
</dbReference>
<name>A0A1Y2PBG1_9FLAO</name>
<proteinExistence type="predicted"/>
<dbReference type="Pfam" id="PF04397">
    <property type="entry name" value="LytTR"/>
    <property type="match status" value="1"/>
</dbReference>
<accession>A0A1Y2PBG1</accession>
<evidence type="ECO:0000256" key="1">
    <source>
        <dbReference type="SAM" id="Phobius"/>
    </source>
</evidence>
<dbReference type="SMART" id="SM00850">
    <property type="entry name" value="LytTR"/>
    <property type="match status" value="1"/>
</dbReference>
<gene>
    <name evidence="3" type="ORF">WH52_10355</name>
</gene>
<dbReference type="STRING" id="1635173.WH52_10355"/>
<feature type="transmembrane region" description="Helical" evidence="1">
    <location>
        <begin position="21"/>
        <end position="41"/>
    </location>
</feature>
<dbReference type="RefSeq" id="WP_086030878.1">
    <property type="nucleotide sequence ID" value="NZ_LAPZ01000007.1"/>
</dbReference>
<dbReference type="InParanoid" id="A0A1Y2PBG1"/>
<feature type="transmembrane region" description="Helical" evidence="1">
    <location>
        <begin position="53"/>
        <end position="72"/>
    </location>
</feature>
<dbReference type="Proteomes" id="UP000194221">
    <property type="component" value="Unassembled WGS sequence"/>
</dbReference>
<dbReference type="EMBL" id="LAPZ01000007">
    <property type="protein sequence ID" value="OSY87816.1"/>
    <property type="molecule type" value="Genomic_DNA"/>
</dbReference>
<feature type="domain" description="HTH LytTR-type" evidence="2">
    <location>
        <begin position="201"/>
        <end position="301"/>
    </location>
</feature>
<keyword evidence="1" id="KW-0812">Transmembrane</keyword>
<evidence type="ECO:0000313" key="3">
    <source>
        <dbReference type="EMBL" id="OSY87816.1"/>
    </source>
</evidence>
<protein>
    <recommendedName>
        <fullName evidence="2">HTH LytTR-type domain-containing protein</fullName>
    </recommendedName>
</protein>
<comment type="caution">
    <text evidence="3">The sequence shown here is derived from an EMBL/GenBank/DDBJ whole genome shotgun (WGS) entry which is preliminary data.</text>
</comment>
<feature type="transmembrane region" description="Helical" evidence="1">
    <location>
        <begin position="135"/>
        <end position="158"/>
    </location>
</feature>
<dbReference type="AlphaFoldDB" id="A0A1Y2PBG1"/>
<dbReference type="OrthoDB" id="1118393at2"/>
<organism evidence="3 4">
    <name type="scientific">Tenacibaculum holothuriorum</name>
    <dbReference type="NCBI Taxonomy" id="1635173"/>
    <lineage>
        <taxon>Bacteria</taxon>
        <taxon>Pseudomonadati</taxon>
        <taxon>Bacteroidota</taxon>
        <taxon>Flavobacteriia</taxon>
        <taxon>Flavobacteriales</taxon>
        <taxon>Flavobacteriaceae</taxon>
        <taxon>Tenacibaculum</taxon>
    </lineage>
</organism>
<dbReference type="PROSITE" id="PS50930">
    <property type="entry name" value="HTH_LYTTR"/>
    <property type="match status" value="1"/>
</dbReference>
<feature type="transmembrane region" description="Helical" evidence="1">
    <location>
        <begin position="93"/>
        <end position="115"/>
    </location>
</feature>
<dbReference type="Gene3D" id="2.40.50.1020">
    <property type="entry name" value="LytTr DNA-binding domain"/>
    <property type="match status" value="1"/>
</dbReference>
<keyword evidence="1" id="KW-1133">Transmembrane helix</keyword>